<organism evidence="2 3">
    <name type="scientific">Stygiolobus azoricus</name>
    <dbReference type="NCBI Taxonomy" id="41675"/>
    <lineage>
        <taxon>Archaea</taxon>
        <taxon>Thermoproteota</taxon>
        <taxon>Thermoprotei</taxon>
        <taxon>Sulfolobales</taxon>
        <taxon>Sulfolobaceae</taxon>
        <taxon>Stygiolobus</taxon>
    </lineage>
</organism>
<dbReference type="Proteomes" id="UP000423396">
    <property type="component" value="Chromosome"/>
</dbReference>
<evidence type="ECO:0000313" key="3">
    <source>
        <dbReference type="Proteomes" id="UP000423396"/>
    </source>
</evidence>
<feature type="region of interest" description="Disordered" evidence="1">
    <location>
        <begin position="39"/>
        <end position="59"/>
    </location>
</feature>
<proteinExistence type="predicted"/>
<keyword evidence="3" id="KW-1185">Reference proteome</keyword>
<evidence type="ECO:0000313" key="2">
    <source>
        <dbReference type="EMBL" id="QGR20409.1"/>
    </source>
</evidence>
<dbReference type="EMBL" id="CP045483">
    <property type="protein sequence ID" value="QGR20409.1"/>
    <property type="molecule type" value="Genomic_DNA"/>
</dbReference>
<gene>
    <name evidence="2" type="ORF">D1868_10720</name>
</gene>
<sequence length="59" mass="6690">MKTINLSFLDGLKVMDESHLTRLFSELLYCPPRQRYKSESMMGTMSSLKGKSSPSTSEN</sequence>
<dbReference type="AlphaFoldDB" id="A0A650CRF6"/>
<dbReference type="KEGG" id="sazo:D1868_10720"/>
<feature type="compositionally biased region" description="Low complexity" evidence="1">
    <location>
        <begin position="46"/>
        <end position="59"/>
    </location>
</feature>
<accession>A0A650CRF6</accession>
<evidence type="ECO:0000256" key="1">
    <source>
        <dbReference type="SAM" id="MobiDB-lite"/>
    </source>
</evidence>
<protein>
    <submittedName>
        <fullName evidence="2">Uncharacterized protein</fullName>
    </submittedName>
</protein>
<reference evidence="2 3" key="1">
    <citation type="submission" date="2019-10" db="EMBL/GenBank/DDBJ databases">
        <title>Genome Sequences from Six Type Strain Members of the Archaeal Family Sulfolobaceae: Acidianus ambivalens, Acidianus infernus, Metallosphaera prunae, Stygiolobus azoricus, Sulfolobus metallicus, and Sulfurisphaera ohwakuensis.</title>
        <authorList>
            <person name="Counts J.A."/>
            <person name="Kelly R.M."/>
        </authorList>
    </citation>
    <scope>NUCLEOTIDE SEQUENCE [LARGE SCALE GENOMIC DNA]</scope>
    <source>
        <strain evidence="2 3">FC6</strain>
    </source>
</reference>
<name>A0A650CRF6_9CREN</name>